<dbReference type="PANTHER" id="PTHR18863:SF6">
    <property type="entry name" value="COILED-COIL DOMAIN-CONTAINING PROTEIN 170"/>
    <property type="match status" value="1"/>
</dbReference>
<accession>A0AA35TSD1</accession>
<dbReference type="AlphaFoldDB" id="A0AA35TSD1"/>
<dbReference type="InterPro" id="IPR039139">
    <property type="entry name" value="CCDC170-like"/>
</dbReference>
<feature type="coiled-coil region" evidence="1">
    <location>
        <begin position="115"/>
        <end position="152"/>
    </location>
</feature>
<keyword evidence="4" id="KW-1185">Reference proteome</keyword>
<feature type="region of interest" description="Disordered" evidence="2">
    <location>
        <begin position="23"/>
        <end position="100"/>
    </location>
</feature>
<name>A0AA35TSD1_GEOBA</name>
<feature type="coiled-coil region" evidence="1">
    <location>
        <begin position="294"/>
        <end position="335"/>
    </location>
</feature>
<evidence type="ECO:0000256" key="1">
    <source>
        <dbReference type="SAM" id="Coils"/>
    </source>
</evidence>
<comment type="caution">
    <text evidence="3">The sequence shown here is derived from an EMBL/GenBank/DDBJ whole genome shotgun (WGS) entry which is preliminary data.</text>
</comment>
<gene>
    <name evidence="3" type="ORF">GBAR_LOCUS28585</name>
</gene>
<protein>
    <submittedName>
        <fullName evidence="3">Coiled-coil domain-containing protein 170</fullName>
    </submittedName>
</protein>
<evidence type="ECO:0000256" key="2">
    <source>
        <dbReference type="SAM" id="MobiDB-lite"/>
    </source>
</evidence>
<feature type="region of interest" description="Disordered" evidence="2">
    <location>
        <begin position="768"/>
        <end position="792"/>
    </location>
</feature>
<proteinExistence type="predicted"/>
<dbReference type="EMBL" id="CASHTH010003996">
    <property type="protein sequence ID" value="CAI8052222.1"/>
    <property type="molecule type" value="Genomic_DNA"/>
</dbReference>
<evidence type="ECO:0000313" key="4">
    <source>
        <dbReference type="Proteomes" id="UP001174909"/>
    </source>
</evidence>
<feature type="coiled-coil region" evidence="1">
    <location>
        <begin position="180"/>
        <end position="207"/>
    </location>
</feature>
<organism evidence="3 4">
    <name type="scientific">Geodia barretti</name>
    <name type="common">Barrett's horny sponge</name>
    <dbReference type="NCBI Taxonomy" id="519541"/>
    <lineage>
        <taxon>Eukaryota</taxon>
        <taxon>Metazoa</taxon>
        <taxon>Porifera</taxon>
        <taxon>Demospongiae</taxon>
        <taxon>Heteroscleromorpha</taxon>
        <taxon>Tetractinellida</taxon>
        <taxon>Astrophorina</taxon>
        <taxon>Geodiidae</taxon>
        <taxon>Geodia</taxon>
    </lineage>
</organism>
<feature type="compositionally biased region" description="Basic and acidic residues" evidence="2">
    <location>
        <begin position="771"/>
        <end position="792"/>
    </location>
</feature>
<feature type="coiled-coil region" evidence="1">
    <location>
        <begin position="539"/>
        <end position="580"/>
    </location>
</feature>
<feature type="coiled-coil region" evidence="1">
    <location>
        <begin position="402"/>
        <end position="464"/>
    </location>
</feature>
<sequence length="882" mass="98307">MSAGAEPTTLPGISTIKTSLVEVAMSNTPRSPPPCGGDELLGGSVGADAWSKASGTPPALLPGRRMSPQQAGGASQRAATSPLYLPRPPSTPPRESTTGKLRRSLEYIRLSRSELDEKEQTIGSLRSENVKLQAAVRELKNLQQSYSALQSACSDLAQCLGCSVEGVAAESVGDILHNQATSLLQDRQHTQQQLKRLQDELERSRGDTAAASVQVSSLEAQVQQARSALLSRDSELQRLQGEVERLQGSEARNNTALQSLRQRLTEMEGARGGEDSQQRLSELHTEIGRLRKALHEKEASEQRTQSELEACQAEVEETRHRVANLEEMYEDLCLQLAIGLQLGESATHDVDTLLAEVGRLAQESPQLRLRTETLTKTLKTCELDSRANRETILRLVSEVKKHEKLAAQVSDLQEAKMEQEALLESLERERNSYQERLVAAKETMAAQEEELQAKEIRVRELASNWHSLKATADAESELIAAEQQKYRELCKAVGSLVGSSSTEAVELLQTLEQVVQGGHQLRQRLEVRDAEQVESGRAHGSLRMQLAEVEAELERQRGRVKQLEGELLTQTLAKEGLERDMEKEQQFHQRLSKALKFDSTTAQVVTGDFARDAILVRAEQMTKHETQTLAEKQSALYSVQRQLKTCRQTLGSKEMYLGLLQKKASSLEGKLQEMSQREAHLENMAGKSKRLEKQVERQRAKMAEQNEELEKLRIENNEMSSLKTQCMEQEREVERLLVRLEELSQARSEQARQLAEARAKAQSSAVAAVAARERKEETREAEKEQRELRDQLSKARDTEIKFNKFQEAVQRLVSDARADSGSGGATEGAPSNYTLIARLELLVAEHKELRDTVQCLGPSLQQLEQGFRTGYSDTIAILQTRA</sequence>
<keyword evidence="1" id="KW-0175">Coiled coil</keyword>
<feature type="compositionally biased region" description="Polar residues" evidence="2">
    <location>
        <begin position="67"/>
        <end position="79"/>
    </location>
</feature>
<evidence type="ECO:0000313" key="3">
    <source>
        <dbReference type="EMBL" id="CAI8052222.1"/>
    </source>
</evidence>
<dbReference type="Gene3D" id="1.10.287.1490">
    <property type="match status" value="1"/>
</dbReference>
<dbReference type="Proteomes" id="UP001174909">
    <property type="component" value="Unassembled WGS sequence"/>
</dbReference>
<dbReference type="PANTHER" id="PTHR18863">
    <property type="entry name" value="TSEC-2-RELATED"/>
    <property type="match status" value="1"/>
</dbReference>
<reference evidence="3" key="1">
    <citation type="submission" date="2023-03" db="EMBL/GenBank/DDBJ databases">
        <authorList>
            <person name="Steffen K."/>
            <person name="Cardenas P."/>
        </authorList>
    </citation>
    <scope>NUCLEOTIDE SEQUENCE</scope>
</reference>